<sequence>MSRPVTLFTGQWADLKLEDLCKKARDFGFDGLELACWGDHFEVDKALSDDGYCQRKRDLLEKYDLQVFAISNHLVGQAVLDKIDARHKSILPAYVWGDGQPEGVNHRAAEEMKNTARAARKLGVSVVNGFTGSSIWHLTYDFPPTPKSMIDDGFQLLADRWNPILDVFQECGVKFALEVHPTEIAFDIYTAERSLQVLDRREEFGFNFDPSHLIWQGVDPVEFIRSFPDRIYHAHMKDAKVTLNGKSGILSSHLSFGDPRRGWDFRSVGRGGVQFEDIIRALNHIKYEGPLSIEWEDSGMDREHGAREACQYVKNVDFKPSGRAFDAAFSD</sequence>
<dbReference type="InterPro" id="IPR050312">
    <property type="entry name" value="IolE/XylAMocC-like"/>
</dbReference>
<proteinExistence type="predicted"/>
<protein>
    <submittedName>
        <fullName evidence="2">AP endonuclease</fullName>
    </submittedName>
</protein>
<dbReference type="PANTHER" id="PTHR12110">
    <property type="entry name" value="HYDROXYPYRUVATE ISOMERASE"/>
    <property type="match status" value="1"/>
</dbReference>
<evidence type="ECO:0000313" key="3">
    <source>
        <dbReference type="Proteomes" id="UP000094828"/>
    </source>
</evidence>
<keyword evidence="2" id="KW-0378">Hydrolase</keyword>
<gene>
    <name evidence="2" type="ORF">A6X21_18500</name>
</gene>
<name>A0A1C3EKG8_9PLAN</name>
<dbReference type="RefSeq" id="WP_068846855.1">
    <property type="nucleotide sequence ID" value="NZ_LYDR01000050.1"/>
</dbReference>
<organism evidence="2 3">
    <name type="scientific">Planctopirus hydrillae</name>
    <dbReference type="NCBI Taxonomy" id="1841610"/>
    <lineage>
        <taxon>Bacteria</taxon>
        <taxon>Pseudomonadati</taxon>
        <taxon>Planctomycetota</taxon>
        <taxon>Planctomycetia</taxon>
        <taxon>Planctomycetales</taxon>
        <taxon>Planctomycetaceae</taxon>
        <taxon>Planctopirus</taxon>
    </lineage>
</organism>
<dbReference type="GO" id="GO:0004519">
    <property type="term" value="F:endonuclease activity"/>
    <property type="evidence" value="ECO:0007669"/>
    <property type="project" value="UniProtKB-KW"/>
</dbReference>
<dbReference type="Proteomes" id="UP000094828">
    <property type="component" value="Unassembled WGS sequence"/>
</dbReference>
<dbReference type="Pfam" id="PF01261">
    <property type="entry name" value="AP_endonuc_2"/>
    <property type="match status" value="1"/>
</dbReference>
<accession>A0A1C3EKG8</accession>
<dbReference type="SUPFAM" id="SSF51658">
    <property type="entry name" value="Xylose isomerase-like"/>
    <property type="match status" value="1"/>
</dbReference>
<reference evidence="2 3" key="1">
    <citation type="submission" date="2016-05" db="EMBL/GenBank/DDBJ databases">
        <title>Genomic and physiological characterization of Planctopirus sp. isolated from fresh water lake.</title>
        <authorList>
            <person name="Subhash Y."/>
            <person name="Ramana C."/>
        </authorList>
    </citation>
    <scope>NUCLEOTIDE SEQUENCE [LARGE SCALE GENOMIC DNA]</scope>
    <source>
        <strain evidence="2 3">JC280</strain>
    </source>
</reference>
<dbReference type="OrthoDB" id="9779184at2"/>
<dbReference type="EMBL" id="LYDR01000050">
    <property type="protein sequence ID" value="ODA33718.1"/>
    <property type="molecule type" value="Genomic_DNA"/>
</dbReference>
<dbReference type="PANTHER" id="PTHR12110:SF21">
    <property type="entry name" value="XYLOSE ISOMERASE-LIKE TIM BARREL DOMAIN-CONTAINING PROTEIN"/>
    <property type="match status" value="1"/>
</dbReference>
<evidence type="ECO:0000259" key="1">
    <source>
        <dbReference type="Pfam" id="PF01261"/>
    </source>
</evidence>
<keyword evidence="2" id="KW-0540">Nuclease</keyword>
<dbReference type="InterPro" id="IPR036237">
    <property type="entry name" value="Xyl_isomerase-like_sf"/>
</dbReference>
<comment type="caution">
    <text evidence="2">The sequence shown here is derived from an EMBL/GenBank/DDBJ whole genome shotgun (WGS) entry which is preliminary data.</text>
</comment>
<keyword evidence="2" id="KW-0255">Endonuclease</keyword>
<keyword evidence="3" id="KW-1185">Reference proteome</keyword>
<dbReference type="STRING" id="1841610.A6X21_18500"/>
<feature type="domain" description="Xylose isomerase-like TIM barrel" evidence="1">
    <location>
        <begin position="22"/>
        <end position="315"/>
    </location>
</feature>
<dbReference type="Gene3D" id="3.20.20.150">
    <property type="entry name" value="Divalent-metal-dependent TIM barrel enzymes"/>
    <property type="match status" value="1"/>
</dbReference>
<evidence type="ECO:0000313" key="2">
    <source>
        <dbReference type="EMBL" id="ODA33718.1"/>
    </source>
</evidence>
<dbReference type="AlphaFoldDB" id="A0A1C3EKG8"/>
<dbReference type="InterPro" id="IPR013022">
    <property type="entry name" value="Xyl_isomerase-like_TIM-brl"/>
</dbReference>